<proteinExistence type="predicted"/>
<accession>A0A855Y905</accession>
<dbReference type="AlphaFoldDB" id="A0A855Y905"/>
<dbReference type="RefSeq" id="WP_110000792.1">
    <property type="nucleotide sequence ID" value="NZ_QGTZ01000009.1"/>
</dbReference>
<name>A0A855Y905_9BACL</name>
<comment type="caution">
    <text evidence="1">The sequence shown here is derived from an EMBL/GenBank/DDBJ whole genome shotgun (WGS) entry which is preliminary data.</text>
</comment>
<evidence type="ECO:0000313" key="2">
    <source>
        <dbReference type="Proteomes" id="UP000247078"/>
    </source>
</evidence>
<reference evidence="1 2" key="1">
    <citation type="submission" date="2018-05" db="EMBL/GenBank/DDBJ databases">
        <title>Freshwater and sediment microbial communities from various areas in North America, analyzing microbe dynamics in response to fracking.</title>
        <authorList>
            <person name="Lamendella R."/>
        </authorList>
    </citation>
    <scope>NUCLEOTIDE SEQUENCE [LARGE SCALE GENOMIC DNA]</scope>
    <source>
        <strain evidence="1 2">DB-3</strain>
    </source>
</reference>
<protein>
    <submittedName>
        <fullName evidence="1">Uncharacterized protein</fullName>
    </submittedName>
</protein>
<dbReference type="Proteomes" id="UP000247078">
    <property type="component" value="Unassembled WGS sequence"/>
</dbReference>
<evidence type="ECO:0000313" key="1">
    <source>
        <dbReference type="EMBL" id="PWW37375.1"/>
    </source>
</evidence>
<sequence>MSEEKVTAKTYWVWTDQAAAKNPSRSVPGVPIWPHYLTDAPKTWLDEGLIIDAEDFVEEGQMSIFDY</sequence>
<gene>
    <name evidence="1" type="ORF">DET56_109261</name>
</gene>
<organism evidence="1 2">
    <name type="scientific">Paenibacillus pabuli</name>
    <dbReference type="NCBI Taxonomy" id="1472"/>
    <lineage>
        <taxon>Bacteria</taxon>
        <taxon>Bacillati</taxon>
        <taxon>Bacillota</taxon>
        <taxon>Bacilli</taxon>
        <taxon>Bacillales</taxon>
        <taxon>Paenibacillaceae</taxon>
        <taxon>Paenibacillus</taxon>
    </lineage>
</organism>
<dbReference type="EMBL" id="QGTZ01000009">
    <property type="protein sequence ID" value="PWW37375.1"/>
    <property type="molecule type" value="Genomic_DNA"/>
</dbReference>